<evidence type="ECO:0000313" key="11">
    <source>
        <dbReference type="EMBL" id="OFW55955.1"/>
    </source>
</evidence>
<evidence type="ECO:0000256" key="2">
    <source>
        <dbReference type="ARBA" id="ARBA00007422"/>
    </source>
</evidence>
<dbReference type="Pfam" id="PF00121">
    <property type="entry name" value="TIM"/>
    <property type="match status" value="1"/>
</dbReference>
<dbReference type="EMBL" id="MELK01000050">
    <property type="protein sequence ID" value="OFW55955.1"/>
    <property type="molecule type" value="Genomic_DNA"/>
</dbReference>
<dbReference type="GO" id="GO:0005829">
    <property type="term" value="C:cytosol"/>
    <property type="evidence" value="ECO:0007669"/>
    <property type="project" value="TreeGrafter"/>
</dbReference>
<dbReference type="SUPFAM" id="SSF51351">
    <property type="entry name" value="Triosephosphate isomerase (TIM)"/>
    <property type="match status" value="1"/>
</dbReference>
<evidence type="ECO:0000256" key="8">
    <source>
        <dbReference type="ARBA" id="ARBA00023235"/>
    </source>
</evidence>
<comment type="pathway">
    <text evidence="9 10">Carbohydrate biosynthesis; gluconeogenesis.</text>
</comment>
<organism evidence="11 12">
    <name type="scientific">Candidatus Solincola sediminis</name>
    <dbReference type="NCBI Taxonomy" id="1797199"/>
    <lineage>
        <taxon>Bacteria</taxon>
        <taxon>Bacillati</taxon>
        <taxon>Actinomycetota</taxon>
        <taxon>Candidatus Geothermincolia</taxon>
        <taxon>Candidatus Geothermincolales</taxon>
        <taxon>Candidatus Geothermincolaceae</taxon>
        <taxon>Candidatus Solincola</taxon>
    </lineage>
</organism>
<dbReference type="PROSITE" id="PS51440">
    <property type="entry name" value="TIM_2"/>
    <property type="match status" value="1"/>
</dbReference>
<feature type="binding site" evidence="9">
    <location>
        <position position="215"/>
    </location>
    <ligand>
        <name>substrate</name>
    </ligand>
</feature>
<dbReference type="InterPro" id="IPR020861">
    <property type="entry name" value="Triosephosphate_isomerase_AS"/>
</dbReference>
<dbReference type="InterPro" id="IPR000652">
    <property type="entry name" value="Triosephosphate_isomerase"/>
</dbReference>
<sequence>MRIPLIAGNWKMYKTNDEAAHTVRELDKLVKGLAGVHIAVCPPFTALAGVGRLLTELDSKIWLGAQNVYPEPEGAFTGEISPIMLSAAGVYYVIIGHSERREILKETDELIAEKLRAVLENNMVPILCIGETLEEREAGRAQGKVQDQLKKDLSLIDPEQIAGMVFAYEPIWAIGTGRTATPDDAQEMNSFIRQQLASVGGAEVADQARILYGGSVKPQNIKDIMKMEDVDGALVGGASLNAEEFSSIARYKE</sequence>
<comment type="catalytic activity">
    <reaction evidence="9 10">
        <text>D-glyceraldehyde 3-phosphate = dihydroxyacetone phosphate</text>
        <dbReference type="Rhea" id="RHEA:18585"/>
        <dbReference type="ChEBI" id="CHEBI:57642"/>
        <dbReference type="ChEBI" id="CHEBI:59776"/>
        <dbReference type="EC" id="5.3.1.1"/>
    </reaction>
</comment>
<dbReference type="PANTHER" id="PTHR21139:SF42">
    <property type="entry name" value="TRIOSEPHOSPHATE ISOMERASE"/>
    <property type="match status" value="1"/>
</dbReference>
<evidence type="ECO:0000256" key="7">
    <source>
        <dbReference type="ARBA" id="ARBA00023152"/>
    </source>
</evidence>
<proteinExistence type="inferred from homology"/>
<dbReference type="InterPro" id="IPR035990">
    <property type="entry name" value="TIM_sf"/>
</dbReference>
<dbReference type="Proteomes" id="UP000177876">
    <property type="component" value="Unassembled WGS sequence"/>
</dbReference>
<dbReference type="GO" id="GO:0004807">
    <property type="term" value="F:triose-phosphate isomerase activity"/>
    <property type="evidence" value="ECO:0007669"/>
    <property type="project" value="UniProtKB-UniRule"/>
</dbReference>
<feature type="active site" description="Electrophile" evidence="9">
    <location>
        <position position="97"/>
    </location>
</feature>
<dbReference type="GO" id="GO:0046166">
    <property type="term" value="P:glyceraldehyde-3-phosphate biosynthetic process"/>
    <property type="evidence" value="ECO:0007669"/>
    <property type="project" value="TreeGrafter"/>
</dbReference>
<evidence type="ECO:0000256" key="6">
    <source>
        <dbReference type="ARBA" id="ARBA00022490"/>
    </source>
</evidence>
<evidence type="ECO:0000256" key="5">
    <source>
        <dbReference type="ARBA" id="ARBA00022432"/>
    </source>
</evidence>
<evidence type="ECO:0000256" key="1">
    <source>
        <dbReference type="ARBA" id="ARBA00004680"/>
    </source>
</evidence>
<keyword evidence="7 9" id="KW-0324">Glycolysis</keyword>
<dbReference type="HAMAP" id="MF_00147_B">
    <property type="entry name" value="TIM_B"/>
    <property type="match status" value="1"/>
</dbReference>
<keyword evidence="5 9" id="KW-0312">Gluconeogenesis</keyword>
<keyword evidence="8 9" id="KW-0413">Isomerase</keyword>
<evidence type="ECO:0000256" key="4">
    <source>
        <dbReference type="ARBA" id="ARBA00019397"/>
    </source>
</evidence>
<comment type="caution">
    <text evidence="11">The sequence shown here is derived from an EMBL/GenBank/DDBJ whole genome shotgun (WGS) entry which is preliminary data.</text>
</comment>
<dbReference type="STRING" id="1797197.A2Y75_04340"/>
<dbReference type="EC" id="5.3.1.1" evidence="3 9"/>
<comment type="subunit">
    <text evidence="9 10">Homodimer.</text>
</comment>
<dbReference type="PROSITE" id="PS00171">
    <property type="entry name" value="TIM_1"/>
    <property type="match status" value="1"/>
</dbReference>
<evidence type="ECO:0000256" key="3">
    <source>
        <dbReference type="ARBA" id="ARBA00011940"/>
    </source>
</evidence>
<comment type="subcellular location">
    <subcellularLocation>
        <location evidence="9 10">Cytoplasm</location>
    </subcellularLocation>
</comment>
<dbReference type="AlphaFoldDB" id="A0A1F2WGG3"/>
<dbReference type="GO" id="GO:0006096">
    <property type="term" value="P:glycolytic process"/>
    <property type="evidence" value="ECO:0007669"/>
    <property type="project" value="UniProtKB-UniRule"/>
</dbReference>
<feature type="binding site" evidence="9">
    <location>
        <begin position="9"/>
        <end position="11"/>
    </location>
    <ligand>
        <name>substrate</name>
    </ligand>
</feature>
<dbReference type="UniPathway" id="UPA00138"/>
<comment type="pathway">
    <text evidence="1 9 10">Carbohydrate degradation; glycolysis; D-glyceraldehyde 3-phosphate from glycerone phosphate: step 1/1.</text>
</comment>
<feature type="active site" description="Proton acceptor" evidence="9">
    <location>
        <position position="169"/>
    </location>
</feature>
<evidence type="ECO:0000313" key="12">
    <source>
        <dbReference type="Proteomes" id="UP000177876"/>
    </source>
</evidence>
<comment type="function">
    <text evidence="9">Involved in the gluconeogenesis. Catalyzes stereospecifically the conversion of dihydroxyacetone phosphate (DHAP) to D-glyceraldehyde-3-phosphate (G3P).</text>
</comment>
<dbReference type="GO" id="GO:0019563">
    <property type="term" value="P:glycerol catabolic process"/>
    <property type="evidence" value="ECO:0007669"/>
    <property type="project" value="TreeGrafter"/>
</dbReference>
<dbReference type="Gene3D" id="3.20.20.70">
    <property type="entry name" value="Aldolase class I"/>
    <property type="match status" value="1"/>
</dbReference>
<protein>
    <recommendedName>
        <fullName evidence="4 9">Triosephosphate isomerase</fullName>
        <shortName evidence="9">TIM</shortName>
        <shortName evidence="9">TPI</shortName>
        <ecNumber evidence="3 9">5.3.1.1</ecNumber>
    </recommendedName>
    <alternativeName>
        <fullName evidence="9">Triose-phosphate isomerase</fullName>
    </alternativeName>
</protein>
<feature type="binding site" evidence="9">
    <location>
        <begin position="236"/>
        <end position="237"/>
    </location>
    <ligand>
        <name>substrate</name>
    </ligand>
</feature>
<evidence type="ECO:0000256" key="10">
    <source>
        <dbReference type="RuleBase" id="RU363013"/>
    </source>
</evidence>
<comment type="similarity">
    <text evidence="2 9 10">Belongs to the triosephosphate isomerase family.</text>
</comment>
<dbReference type="InterPro" id="IPR022896">
    <property type="entry name" value="TrioseP_Isoase_bac/euk"/>
</dbReference>
<evidence type="ECO:0000256" key="9">
    <source>
        <dbReference type="HAMAP-Rule" id="MF_00147"/>
    </source>
</evidence>
<reference evidence="11 12" key="1">
    <citation type="journal article" date="2016" name="Nat. Commun.">
        <title>Thousands of microbial genomes shed light on interconnected biogeochemical processes in an aquifer system.</title>
        <authorList>
            <person name="Anantharaman K."/>
            <person name="Brown C.T."/>
            <person name="Hug L.A."/>
            <person name="Sharon I."/>
            <person name="Castelle C.J."/>
            <person name="Probst A.J."/>
            <person name="Thomas B.C."/>
            <person name="Singh A."/>
            <person name="Wilkins M.J."/>
            <person name="Karaoz U."/>
            <person name="Brodie E.L."/>
            <person name="Williams K.H."/>
            <person name="Hubbard S.S."/>
            <person name="Banfield J.F."/>
        </authorList>
    </citation>
    <scope>NUCLEOTIDE SEQUENCE [LARGE SCALE GENOMIC DNA]</scope>
</reference>
<dbReference type="NCBIfam" id="TIGR00419">
    <property type="entry name" value="tim"/>
    <property type="match status" value="1"/>
</dbReference>
<dbReference type="GO" id="GO:0006094">
    <property type="term" value="P:gluconeogenesis"/>
    <property type="evidence" value="ECO:0007669"/>
    <property type="project" value="UniProtKB-UniRule"/>
</dbReference>
<name>A0A1F2WGG3_9ACTN</name>
<dbReference type="PANTHER" id="PTHR21139">
    <property type="entry name" value="TRIOSEPHOSPHATE ISOMERASE"/>
    <property type="match status" value="1"/>
</dbReference>
<dbReference type="FunFam" id="3.20.20.70:FF:000016">
    <property type="entry name" value="Triosephosphate isomerase"/>
    <property type="match status" value="1"/>
</dbReference>
<dbReference type="InterPro" id="IPR013785">
    <property type="entry name" value="Aldolase_TIM"/>
</dbReference>
<accession>A0A1F2WGG3</accession>
<keyword evidence="6 9" id="KW-0963">Cytoplasm</keyword>
<dbReference type="CDD" id="cd00311">
    <property type="entry name" value="TIM"/>
    <property type="match status" value="1"/>
</dbReference>
<dbReference type="UniPathway" id="UPA00109">
    <property type="reaction ID" value="UER00189"/>
</dbReference>
<gene>
    <name evidence="9" type="primary">tpiA</name>
    <name evidence="11" type="ORF">A2Y75_04340</name>
</gene>
<feature type="binding site" evidence="9">
    <location>
        <position position="175"/>
    </location>
    <ligand>
        <name>substrate</name>
    </ligand>
</feature>